<dbReference type="Proteomes" id="UP000548067">
    <property type="component" value="Unassembled WGS sequence"/>
</dbReference>
<dbReference type="RefSeq" id="WP_169320782.1">
    <property type="nucleotide sequence ID" value="NZ_JABCJF010000002.1"/>
</dbReference>
<dbReference type="AlphaFoldDB" id="A0A848N498"/>
<comment type="caution">
    <text evidence="2">The sequence shown here is derived from an EMBL/GenBank/DDBJ whole genome shotgun (WGS) entry which is preliminary data.</text>
</comment>
<feature type="signal peptide" evidence="1">
    <location>
        <begin position="1"/>
        <end position="23"/>
    </location>
</feature>
<feature type="chain" id="PRO_5032829385" evidence="1">
    <location>
        <begin position="24"/>
        <end position="599"/>
    </location>
</feature>
<proteinExistence type="predicted"/>
<name>A0A848N498_9FLAO</name>
<protein>
    <submittedName>
        <fullName evidence="2">Uncharacterized protein</fullName>
    </submittedName>
</protein>
<reference evidence="2 3" key="1">
    <citation type="submission" date="2020-04" db="EMBL/GenBank/DDBJ databases">
        <title>Genome analysis and antimicrobial resistance characteristics of Chryseobacterium aquaticum isolated from farmed salmonids.</title>
        <authorList>
            <person name="Saticioglu I.B."/>
            <person name="Duman M."/>
            <person name="Altun S."/>
        </authorList>
    </citation>
    <scope>NUCLEOTIDE SEQUENCE [LARGE SCALE GENOMIC DNA]</scope>
    <source>
        <strain evidence="2 3">C-174</strain>
    </source>
</reference>
<gene>
    <name evidence="2" type="ORF">HIO71_06365</name>
</gene>
<organism evidence="2 3">
    <name type="scientific">Chryseobacterium aquaticum</name>
    <dbReference type="NCBI Taxonomy" id="452084"/>
    <lineage>
        <taxon>Bacteria</taxon>
        <taxon>Pseudomonadati</taxon>
        <taxon>Bacteroidota</taxon>
        <taxon>Flavobacteriia</taxon>
        <taxon>Flavobacteriales</taxon>
        <taxon>Weeksellaceae</taxon>
        <taxon>Chryseobacterium group</taxon>
        <taxon>Chryseobacterium</taxon>
    </lineage>
</organism>
<evidence type="ECO:0000313" key="2">
    <source>
        <dbReference type="EMBL" id="NMR33832.1"/>
    </source>
</evidence>
<keyword evidence="1" id="KW-0732">Signal</keyword>
<evidence type="ECO:0000256" key="1">
    <source>
        <dbReference type="SAM" id="SignalP"/>
    </source>
</evidence>
<dbReference type="EMBL" id="JABCJF010000002">
    <property type="protein sequence ID" value="NMR33832.1"/>
    <property type="molecule type" value="Genomic_DNA"/>
</dbReference>
<accession>A0A848N498</accession>
<evidence type="ECO:0000313" key="3">
    <source>
        <dbReference type="Proteomes" id="UP000548067"/>
    </source>
</evidence>
<sequence length="599" mass="68210">MKRNLFFRLCLMMIAWLSLNSCRQEDLYEQGTKPQKDQYKVYMMNRKQITSDFALFDKVARIQSVFTERKNLNARSVQDSVLDGGIVKIDKVLVVENEGGQKTYTFPLKRTFPTSTIENLVLKRNTDSTFSGVLVQYDLSARDKDLFNKWHSVDLKSKTKIYDINNLSIATSAKIITTSFGCFTMSYEDGMCGEGLHPYGDTSCTFTPTNQPTKQAQPPRILFIKAIPSCGGDGSVASNPNPATGSVPNGGGEELTMMFDEYDLTYHNGDITDPDFQFWYKVNQFVQAQPQNVQSLNAENHYVFYFIHNYFKLNGGLIDANKMFVANRLQQLATWLYDTSMGTHLDYNQKLNIGIWSVKYLLENPNITWEDFKNQFLMSPCERLKTTTDNTKFASSITVLDGKTSANSEFGYTLSTPLPGSSQVGTQDQFLESPAGSNRLNFTYSNNTFAFMHTHYDRIYPMFSPQDVIEFNKWLVWAKAWNEIATNTPKINLKNLTYSVVTSNGNYTMTFDGTDVVALPNYTQQELDNLEEKYIRAINPSLTIGASGAIYNMDKLEKEFMKFMKENLNIQGLKFFKIEDSGNTEIYLENGNRKTKSCP</sequence>